<accession>A0ABQ9GBS7</accession>
<keyword evidence="2" id="KW-1185">Reference proteome</keyword>
<protein>
    <submittedName>
        <fullName evidence="1">Uncharacterized protein</fullName>
    </submittedName>
</protein>
<comment type="caution">
    <text evidence="1">The sequence shown here is derived from an EMBL/GenBank/DDBJ whole genome shotgun (WGS) entry which is preliminary data.</text>
</comment>
<dbReference type="EMBL" id="JARBHB010000013">
    <property type="protein sequence ID" value="KAJ8869856.1"/>
    <property type="molecule type" value="Genomic_DNA"/>
</dbReference>
<name>A0ABQ9GBS7_9NEOP</name>
<organism evidence="1 2">
    <name type="scientific">Dryococelus australis</name>
    <dbReference type="NCBI Taxonomy" id="614101"/>
    <lineage>
        <taxon>Eukaryota</taxon>
        <taxon>Metazoa</taxon>
        <taxon>Ecdysozoa</taxon>
        <taxon>Arthropoda</taxon>
        <taxon>Hexapoda</taxon>
        <taxon>Insecta</taxon>
        <taxon>Pterygota</taxon>
        <taxon>Neoptera</taxon>
        <taxon>Polyneoptera</taxon>
        <taxon>Phasmatodea</taxon>
        <taxon>Verophasmatodea</taxon>
        <taxon>Anareolatae</taxon>
        <taxon>Phasmatidae</taxon>
        <taxon>Eurycanthinae</taxon>
        <taxon>Dryococelus</taxon>
    </lineage>
</organism>
<reference evidence="1 2" key="1">
    <citation type="submission" date="2023-02" db="EMBL/GenBank/DDBJ databases">
        <title>LHISI_Scaffold_Assembly.</title>
        <authorList>
            <person name="Stuart O.P."/>
            <person name="Cleave R."/>
            <person name="Magrath M.J.L."/>
            <person name="Mikheyev A.S."/>
        </authorList>
    </citation>
    <scope>NUCLEOTIDE SEQUENCE [LARGE SCALE GENOMIC DNA]</scope>
    <source>
        <strain evidence="1">Daus_M_001</strain>
        <tissue evidence="1">Leg muscle</tissue>
    </source>
</reference>
<sequence>MWRREGEGVCTCDLTDPSTERHLVLGLAAAGGHSSRQWSGSTTPSQGVSSLLITPPGRALSEGVDDTTPHRSLFRHSALPPPTYFHSTGSVQSLAALLKIQYRLFTVKGRGGQAGSLLASHQAEPGSIPIGSLPDFHKWESFRKMALVGEFSRGSPVSPRPCIPTLLHSRLIAPSSPLNISLLRDSKTSQLNSTQVRRVQAKTARLARTGDGALSAGANVTSIAPTLLGFQLPRQLQGRRKRFGPPQPPKVSPCVRLPSYKAVGGNLNDYVPAICCRHQPSPQGITHCSRQNSVDRKLFGGAPECTDVKVLRRMDGNFVVSLEVFEVLEMFAVFSPLRLDYRALKNTEVKQ</sequence>
<evidence type="ECO:0000313" key="2">
    <source>
        <dbReference type="Proteomes" id="UP001159363"/>
    </source>
</evidence>
<gene>
    <name evidence="1" type="ORF">PR048_028865</name>
</gene>
<evidence type="ECO:0000313" key="1">
    <source>
        <dbReference type="EMBL" id="KAJ8869856.1"/>
    </source>
</evidence>
<dbReference type="Proteomes" id="UP001159363">
    <property type="component" value="Chromosome 12"/>
</dbReference>
<proteinExistence type="predicted"/>